<proteinExistence type="predicted"/>
<dbReference type="EMBL" id="KX774321">
    <property type="protein sequence ID" value="AOZ63811.1"/>
    <property type="molecule type" value="Genomic_DNA"/>
</dbReference>
<evidence type="ECO:0000313" key="2">
    <source>
        <dbReference type="Proteomes" id="UP000224902"/>
    </source>
</evidence>
<keyword evidence="2" id="KW-1185">Reference proteome</keyword>
<organism evidence="1 2">
    <name type="scientific">Rhodococcus phage Weasels2</name>
    <dbReference type="NCBI Taxonomy" id="1897437"/>
    <lineage>
        <taxon>Viruses</taxon>
        <taxon>Duplodnaviria</taxon>
        <taxon>Heunggongvirae</taxon>
        <taxon>Uroviricota</taxon>
        <taxon>Caudoviricetes</taxon>
        <taxon>Weaselvirus</taxon>
        <taxon>Weaselvirus weasel</taxon>
    </lineage>
</organism>
<dbReference type="Proteomes" id="UP000224902">
    <property type="component" value="Segment"/>
</dbReference>
<protein>
    <submittedName>
        <fullName evidence="1">Uncharacterized protein</fullName>
    </submittedName>
</protein>
<gene>
    <name evidence="1" type="ORF">SEA_WEASELS2_233</name>
</gene>
<accession>A0A1I9SAK5</accession>
<evidence type="ECO:0000313" key="1">
    <source>
        <dbReference type="EMBL" id="AOZ63811.1"/>
    </source>
</evidence>
<reference evidence="2" key="1">
    <citation type="submission" date="2016-08" db="EMBL/GenBank/DDBJ databases">
        <authorList>
            <person name="Seilhamer J.J."/>
        </authorList>
    </citation>
    <scope>NUCLEOTIDE SEQUENCE [LARGE SCALE GENOMIC DNA]</scope>
</reference>
<sequence length="86" mass="10217">MQIAGYDIQEEDRLDQWGIYIRKPRRTLNLIQNIETRTEAFKALRDMKELHQDNVVEFSDEDPLVNGFYMVHKGTTYIVELLEPNC</sequence>
<name>A0A1I9SAK5_9CAUD</name>